<feature type="domain" description="DNA-binding phage zinc finger" evidence="1">
    <location>
        <begin position="13"/>
        <end position="54"/>
    </location>
</feature>
<protein>
    <recommendedName>
        <fullName evidence="1">DNA-binding phage zinc finger domain-containing protein</fullName>
    </recommendedName>
</protein>
<proteinExistence type="predicted"/>
<dbReference type="EMBL" id="JRTT01000023">
    <property type="protein sequence ID" value="KHD75786.1"/>
    <property type="molecule type" value="Genomic_DNA"/>
</dbReference>
<dbReference type="AlphaFoldDB" id="A0A0A6UK51"/>
<comment type="caution">
    <text evidence="2">The sequence shown here is derived from an EMBL/GenBank/DDBJ whole genome shotgun (WGS) entry which is preliminary data.</text>
</comment>
<evidence type="ECO:0000259" key="1">
    <source>
        <dbReference type="Pfam" id="PF24623"/>
    </source>
</evidence>
<dbReference type="Proteomes" id="UP000054537">
    <property type="component" value="Unassembled WGS sequence"/>
</dbReference>
<name>A0A0A6UK51_ACTUT</name>
<dbReference type="RefSeq" id="WP_043526587.1">
    <property type="nucleotide sequence ID" value="NZ_BAABKU010000048.1"/>
</dbReference>
<keyword evidence="3" id="KW-1185">Reference proteome</keyword>
<evidence type="ECO:0000313" key="2">
    <source>
        <dbReference type="EMBL" id="KHD75786.1"/>
    </source>
</evidence>
<dbReference type="Pfam" id="PF24623">
    <property type="entry name" value="Phage_zn_bind_8"/>
    <property type="match status" value="1"/>
</dbReference>
<gene>
    <name evidence="2" type="ORF">MB27_20260</name>
</gene>
<reference evidence="2 3" key="1">
    <citation type="submission" date="2014-10" db="EMBL/GenBank/DDBJ databases">
        <title>Draft genome sequence of Actinoplanes utahensis NRRL 12052.</title>
        <authorList>
            <person name="Velasco-Bucheli B."/>
            <person name="del Cerro C."/>
            <person name="Hormigo D."/>
            <person name="Garcia J.L."/>
            <person name="Acebal C."/>
            <person name="Arroyo M."/>
            <person name="de la Mata I."/>
        </authorList>
    </citation>
    <scope>NUCLEOTIDE SEQUENCE [LARGE SCALE GENOMIC DNA]</scope>
    <source>
        <strain evidence="2 3">NRRL 12052</strain>
    </source>
</reference>
<organism evidence="2 3">
    <name type="scientific">Actinoplanes utahensis</name>
    <dbReference type="NCBI Taxonomy" id="1869"/>
    <lineage>
        <taxon>Bacteria</taxon>
        <taxon>Bacillati</taxon>
        <taxon>Actinomycetota</taxon>
        <taxon>Actinomycetes</taxon>
        <taxon>Micromonosporales</taxon>
        <taxon>Micromonosporaceae</taxon>
        <taxon>Actinoplanes</taxon>
    </lineage>
</organism>
<sequence length="81" mass="9058">MADTLTIPPAPRYTDYTCPHCKAGAGKPCRFSRSRRPHLLPVHAGRYNKWRRGYERWTAAVTVQHAAGTAPASGHLQCWKA</sequence>
<accession>A0A0A6UK51</accession>
<evidence type="ECO:0000313" key="3">
    <source>
        <dbReference type="Proteomes" id="UP000054537"/>
    </source>
</evidence>
<dbReference type="InterPro" id="IPR056911">
    <property type="entry name" value="Phage_Znf_bind_put"/>
</dbReference>